<dbReference type="GO" id="GO:0008270">
    <property type="term" value="F:zinc ion binding"/>
    <property type="evidence" value="ECO:0007669"/>
    <property type="project" value="UniProtKB-KW"/>
</dbReference>
<dbReference type="AlphaFoldDB" id="A0A915JRF1"/>
<keyword evidence="5" id="KW-0862">Zinc</keyword>
<keyword evidence="6" id="KW-0539">Nucleus</keyword>
<protein>
    <submittedName>
        <fullName evidence="12">Zinc finger C2H2 LYAR-type domain-containing protein</fullName>
    </submittedName>
</protein>
<dbReference type="GO" id="GO:0006364">
    <property type="term" value="P:rRNA processing"/>
    <property type="evidence" value="ECO:0007669"/>
    <property type="project" value="TreeGrafter"/>
</dbReference>
<dbReference type="GO" id="GO:0005730">
    <property type="term" value="C:nucleolus"/>
    <property type="evidence" value="ECO:0007669"/>
    <property type="project" value="TreeGrafter"/>
</dbReference>
<dbReference type="InterPro" id="IPR036236">
    <property type="entry name" value="Znf_C2H2_sf"/>
</dbReference>
<dbReference type="InterPro" id="IPR014898">
    <property type="entry name" value="Znf_C2H2_LYAR"/>
</dbReference>
<sequence>MVFFTCAGCGESLKKCQVEKHRFRCRRSNHLTCIDCCKDFFDEDYQTHTKCISEDQKYGGANYVAKENKGEVKQEKWFETVQTAIDRLSKSDNRNKRTFDESVVMEAWAAIKSVSDELNPPKPPPTPAKQESSNVQNAHPGGESAQNDKKRKKNDSEIENSNDNAPEPSPAKKKSKKEKHDKLNSQENIPDEKSPPPASEEREDVEKSQPPPSAEEYPSPISLKSLVKKLLKQSENGELTLKRLKKYVGKEMQCTNEEQKVDLYAKIDEFLKKNIKKYATDGKIVRFACKS</sequence>
<evidence type="ECO:0000256" key="7">
    <source>
        <dbReference type="PROSITE-ProRule" id="PRU01145"/>
    </source>
</evidence>
<dbReference type="PROSITE" id="PS51804">
    <property type="entry name" value="ZF_C2HC_LYAR"/>
    <property type="match status" value="1"/>
</dbReference>
<proteinExistence type="predicted"/>
<feature type="compositionally biased region" description="Basic and acidic residues" evidence="8">
    <location>
        <begin position="178"/>
        <end position="194"/>
    </location>
</feature>
<feature type="domain" description="Cell growth-regulating nucleolar protein-like winged helix" evidence="10">
    <location>
        <begin position="221"/>
        <end position="290"/>
    </location>
</feature>
<evidence type="ECO:0000256" key="6">
    <source>
        <dbReference type="ARBA" id="ARBA00023242"/>
    </source>
</evidence>
<accession>A0A915JRF1</accession>
<feature type="region of interest" description="Disordered" evidence="8">
    <location>
        <begin position="114"/>
        <end position="221"/>
    </location>
</feature>
<evidence type="ECO:0000259" key="10">
    <source>
        <dbReference type="Pfam" id="PF25879"/>
    </source>
</evidence>
<evidence type="ECO:0000256" key="8">
    <source>
        <dbReference type="SAM" id="MobiDB-lite"/>
    </source>
</evidence>
<dbReference type="GO" id="GO:0003677">
    <property type="term" value="F:DNA binding"/>
    <property type="evidence" value="ECO:0007669"/>
    <property type="project" value="InterPro"/>
</dbReference>
<evidence type="ECO:0000313" key="11">
    <source>
        <dbReference type="Proteomes" id="UP000887565"/>
    </source>
</evidence>
<reference evidence="12" key="1">
    <citation type="submission" date="2022-11" db="UniProtKB">
        <authorList>
            <consortium name="WormBaseParasite"/>
        </authorList>
    </citation>
    <scope>IDENTIFICATION</scope>
</reference>
<evidence type="ECO:0000313" key="12">
    <source>
        <dbReference type="WBParaSite" id="nRc.2.0.1.t28855-RA"/>
    </source>
</evidence>
<dbReference type="WBParaSite" id="nRc.2.0.1.t28855-RA">
    <property type="protein sequence ID" value="nRc.2.0.1.t28855-RA"/>
    <property type="gene ID" value="nRc.2.0.1.g28855"/>
</dbReference>
<organism evidence="11 12">
    <name type="scientific">Romanomermis culicivorax</name>
    <name type="common">Nematode worm</name>
    <dbReference type="NCBI Taxonomy" id="13658"/>
    <lineage>
        <taxon>Eukaryota</taxon>
        <taxon>Metazoa</taxon>
        <taxon>Ecdysozoa</taxon>
        <taxon>Nematoda</taxon>
        <taxon>Enoplea</taxon>
        <taxon>Dorylaimia</taxon>
        <taxon>Mermithida</taxon>
        <taxon>Mermithoidea</taxon>
        <taxon>Mermithidae</taxon>
        <taxon>Romanomermis</taxon>
    </lineage>
</organism>
<dbReference type="PANTHER" id="PTHR13100">
    <property type="entry name" value="CELL GROWTH-REGULATING NUCLEOLAR PROTEIN LYAR"/>
    <property type="match status" value="1"/>
</dbReference>
<evidence type="ECO:0000256" key="3">
    <source>
        <dbReference type="ARBA" id="ARBA00022737"/>
    </source>
</evidence>
<dbReference type="Gene3D" id="3.30.1490.490">
    <property type="match status" value="1"/>
</dbReference>
<evidence type="ECO:0000256" key="1">
    <source>
        <dbReference type="ARBA" id="ARBA00004123"/>
    </source>
</evidence>
<evidence type="ECO:0000256" key="5">
    <source>
        <dbReference type="ARBA" id="ARBA00022833"/>
    </source>
</evidence>
<feature type="domain" description="Zinc finger C2H2 LYAR-type" evidence="9">
    <location>
        <begin position="31"/>
        <end position="58"/>
    </location>
</feature>
<comment type="subcellular location">
    <subcellularLocation>
        <location evidence="1">Nucleus</location>
    </subcellularLocation>
</comment>
<keyword evidence="11" id="KW-1185">Reference proteome</keyword>
<dbReference type="InterPro" id="IPR039999">
    <property type="entry name" value="LYAR"/>
</dbReference>
<dbReference type="Pfam" id="PF25879">
    <property type="entry name" value="WHD_LYAR"/>
    <property type="match status" value="1"/>
</dbReference>
<evidence type="ECO:0000259" key="9">
    <source>
        <dbReference type="Pfam" id="PF08790"/>
    </source>
</evidence>
<dbReference type="Pfam" id="PF08790">
    <property type="entry name" value="zf-LYAR"/>
    <property type="match status" value="1"/>
</dbReference>
<keyword evidence="4 7" id="KW-0863">Zinc-finger</keyword>
<dbReference type="SUPFAM" id="SSF57667">
    <property type="entry name" value="beta-beta-alpha zinc fingers"/>
    <property type="match status" value="2"/>
</dbReference>
<keyword evidence="2" id="KW-0479">Metal-binding</keyword>
<dbReference type="Proteomes" id="UP000887565">
    <property type="component" value="Unplaced"/>
</dbReference>
<dbReference type="PANTHER" id="PTHR13100:SF10">
    <property type="entry name" value="CELL GROWTH-REGULATING NUCLEOLAR PROTEIN"/>
    <property type="match status" value="1"/>
</dbReference>
<dbReference type="FunFam" id="3.30.1490.490:FF:000001">
    <property type="entry name" value="cell growth-regulating nucleolar protein-like"/>
    <property type="match status" value="1"/>
</dbReference>
<dbReference type="GO" id="GO:0000122">
    <property type="term" value="P:negative regulation of transcription by RNA polymerase II"/>
    <property type="evidence" value="ECO:0007669"/>
    <property type="project" value="TreeGrafter"/>
</dbReference>
<evidence type="ECO:0000256" key="4">
    <source>
        <dbReference type="ARBA" id="ARBA00022771"/>
    </source>
</evidence>
<evidence type="ECO:0000256" key="2">
    <source>
        <dbReference type="ARBA" id="ARBA00022723"/>
    </source>
</evidence>
<dbReference type="InterPro" id="IPR058719">
    <property type="entry name" value="WHD_LYAR"/>
</dbReference>
<keyword evidence="3" id="KW-0677">Repeat</keyword>
<name>A0A915JRF1_ROMCU</name>